<accession>A0A6J7X7H9</accession>
<reference evidence="5" key="1">
    <citation type="submission" date="2020-05" db="EMBL/GenBank/DDBJ databases">
        <authorList>
            <person name="Chiriac C."/>
            <person name="Salcher M."/>
            <person name="Ghai R."/>
            <person name="Kavagutti S V."/>
        </authorList>
    </citation>
    <scope>NUCLEOTIDE SEQUENCE</scope>
</reference>
<evidence type="ECO:0000313" key="2">
    <source>
        <dbReference type="EMBL" id="CAB4156485.1"/>
    </source>
</evidence>
<evidence type="ECO:0000313" key="5">
    <source>
        <dbReference type="EMBL" id="CAB5226616.1"/>
    </source>
</evidence>
<evidence type="ECO:0000313" key="4">
    <source>
        <dbReference type="EMBL" id="CAB4210547.1"/>
    </source>
</evidence>
<evidence type="ECO:0000256" key="1">
    <source>
        <dbReference type="SAM" id="MobiDB-lite"/>
    </source>
</evidence>
<proteinExistence type="predicted"/>
<dbReference type="EMBL" id="LR796638">
    <property type="protein sequence ID" value="CAB4156485.1"/>
    <property type="molecule type" value="Genomic_DNA"/>
</dbReference>
<sequence>MSKPKFINGKQQKHNFGIPVSNFASPPWQETVGTYITGREALDDVDMVAIRTEERWGRDRLRLLVDAGLREKFDRQRYLLNQAMWHGDLQDVLREADRMLKAYRALDRAADAAGADTLAPEVWEGVTPDGTVVAIVKNDMDLRLVAAQGRHVEIYTMDEIARLLAAYPALAAAKASFPGAQVTRVSGPPRDPLQAIPDSKAPIDDTMPF</sequence>
<dbReference type="EMBL" id="LR797366">
    <property type="protein sequence ID" value="CAB4210547.1"/>
    <property type="molecule type" value="Genomic_DNA"/>
</dbReference>
<name>A0A6J7X7H9_9CAUD</name>
<feature type="region of interest" description="Disordered" evidence="1">
    <location>
        <begin position="181"/>
        <end position="209"/>
    </location>
</feature>
<organism evidence="5">
    <name type="scientific">uncultured Caudovirales phage</name>
    <dbReference type="NCBI Taxonomy" id="2100421"/>
    <lineage>
        <taxon>Viruses</taxon>
        <taxon>Duplodnaviria</taxon>
        <taxon>Heunggongvirae</taxon>
        <taxon>Uroviricota</taxon>
        <taxon>Caudoviricetes</taxon>
        <taxon>Peduoviridae</taxon>
        <taxon>Maltschvirus</taxon>
        <taxon>Maltschvirus maltsch</taxon>
    </lineage>
</organism>
<protein>
    <submittedName>
        <fullName evidence="5">Uncharacterized protein</fullName>
    </submittedName>
</protein>
<evidence type="ECO:0000313" key="3">
    <source>
        <dbReference type="EMBL" id="CAB4195724.1"/>
    </source>
</evidence>
<dbReference type="EMBL" id="LR797248">
    <property type="protein sequence ID" value="CAB4195724.1"/>
    <property type="molecule type" value="Genomic_DNA"/>
</dbReference>
<gene>
    <name evidence="3" type="ORF">UFOVP1303_32</name>
    <name evidence="4" type="ORF">UFOVP1417_22</name>
    <name evidence="5" type="ORF">UFOVP1517_8</name>
    <name evidence="2" type="ORF">UFOVP664_65</name>
</gene>
<dbReference type="EMBL" id="LR798366">
    <property type="protein sequence ID" value="CAB5226616.1"/>
    <property type="molecule type" value="Genomic_DNA"/>
</dbReference>